<evidence type="ECO:0000259" key="3">
    <source>
        <dbReference type="Pfam" id="PF00501"/>
    </source>
</evidence>
<dbReference type="PROSITE" id="PS00455">
    <property type="entry name" value="AMP_BINDING"/>
    <property type="match status" value="1"/>
</dbReference>
<evidence type="ECO:0000259" key="4">
    <source>
        <dbReference type="Pfam" id="PF13193"/>
    </source>
</evidence>
<dbReference type="CDD" id="cd04433">
    <property type="entry name" value="AFD_class_I"/>
    <property type="match status" value="1"/>
</dbReference>
<evidence type="ECO:0000313" key="5">
    <source>
        <dbReference type="EMBL" id="THE10617.1"/>
    </source>
</evidence>
<sequence>MNFYENILAGLDDGNVTLSSLSKSLTAGELKTEIARYEALLDSKDLKGKAVAVLVNVVEEYIPLFFAINKLNATLVPISLQSRTDDLLGVLNSLDPHIIFTVHEVSGFSFSTAIKDWATGRETKTTIFTSDDCITWDKTNYGHIEKSNTTAKGEFVTFSSGSTGQPKGIVFGNSIFDFTYDCLFKCWDLKPTDNMFIYAAISTFSAVVAMKSVMKAGSNLVVASEFDLVKMIETIEKTNTNKVMTTPSIFKSLYNFASRLRPEVLKKLELVCFIGEKVTPSILKAFPLMEDCKFITLLGSSEAGAIGDGVITDNSDEEIVLTLFDEVEYKVVDDELWLKTGSMFTEYYNNPVITQEAFEDGWFKTGDLVEFPSDRSFKLVGRKKDVIKKGGRQVISNEIETFLQQIEGIKNVAVVGLPHDIYGEQIVAFVVADGVTTKDIRSYCSGRISPYKIPDKVIFIDEMPLISNKVDKVKLKSLI</sequence>
<comment type="similarity">
    <text evidence="1">Belongs to the ATP-dependent AMP-binding enzyme family.</text>
</comment>
<dbReference type="PANTHER" id="PTHR43201">
    <property type="entry name" value="ACYL-COA SYNTHETASE"/>
    <property type="match status" value="1"/>
</dbReference>
<gene>
    <name evidence="5" type="ORF">E1I69_18245</name>
</gene>
<evidence type="ECO:0000256" key="2">
    <source>
        <dbReference type="ARBA" id="ARBA00022598"/>
    </source>
</evidence>
<keyword evidence="6" id="KW-1185">Reference proteome</keyword>
<dbReference type="Pfam" id="PF13193">
    <property type="entry name" value="AMP-binding_C"/>
    <property type="match status" value="1"/>
</dbReference>
<dbReference type="GO" id="GO:0031956">
    <property type="term" value="F:medium-chain fatty acid-CoA ligase activity"/>
    <property type="evidence" value="ECO:0007669"/>
    <property type="project" value="TreeGrafter"/>
</dbReference>
<dbReference type="InterPro" id="IPR020845">
    <property type="entry name" value="AMP-binding_CS"/>
</dbReference>
<dbReference type="EMBL" id="SLUB01000043">
    <property type="protein sequence ID" value="THE10617.1"/>
    <property type="molecule type" value="Genomic_DNA"/>
</dbReference>
<dbReference type="PANTHER" id="PTHR43201:SF5">
    <property type="entry name" value="MEDIUM-CHAIN ACYL-COA LIGASE ACSF2, MITOCHONDRIAL"/>
    <property type="match status" value="1"/>
</dbReference>
<feature type="domain" description="AMP-dependent synthetase/ligase" evidence="3">
    <location>
        <begin position="22"/>
        <end position="335"/>
    </location>
</feature>
<dbReference type="OrthoDB" id="9757771at2"/>
<dbReference type="RefSeq" id="WP_136380993.1">
    <property type="nucleotide sequence ID" value="NZ_SLUB01000043.1"/>
</dbReference>
<feature type="domain" description="AMP-binding enzyme C-terminal" evidence="4">
    <location>
        <begin position="398"/>
        <end position="466"/>
    </location>
</feature>
<dbReference type="InterPro" id="IPR000873">
    <property type="entry name" value="AMP-dep_synth/lig_dom"/>
</dbReference>
<dbReference type="Gene3D" id="3.40.50.12780">
    <property type="entry name" value="N-terminal domain of ligase-like"/>
    <property type="match status" value="1"/>
</dbReference>
<dbReference type="GO" id="GO:0006631">
    <property type="term" value="P:fatty acid metabolic process"/>
    <property type="evidence" value="ECO:0007669"/>
    <property type="project" value="TreeGrafter"/>
</dbReference>
<proteinExistence type="inferred from homology"/>
<keyword evidence="2 5" id="KW-0436">Ligase</keyword>
<protein>
    <submittedName>
        <fullName evidence="5">Long-chain fatty acid--CoA ligase</fullName>
    </submittedName>
</protein>
<dbReference type="Proteomes" id="UP000306477">
    <property type="component" value="Unassembled WGS sequence"/>
</dbReference>
<dbReference type="AlphaFoldDB" id="A0A4S3PM81"/>
<comment type="caution">
    <text evidence="5">The sequence shown here is derived from an EMBL/GenBank/DDBJ whole genome shotgun (WGS) entry which is preliminary data.</text>
</comment>
<dbReference type="Pfam" id="PF00501">
    <property type="entry name" value="AMP-binding"/>
    <property type="match status" value="1"/>
</dbReference>
<organism evidence="5 6">
    <name type="scientific">Bacillus timonensis</name>
    <dbReference type="NCBI Taxonomy" id="1033734"/>
    <lineage>
        <taxon>Bacteria</taxon>
        <taxon>Bacillati</taxon>
        <taxon>Bacillota</taxon>
        <taxon>Bacilli</taxon>
        <taxon>Bacillales</taxon>
        <taxon>Bacillaceae</taxon>
        <taxon>Bacillus</taxon>
    </lineage>
</organism>
<evidence type="ECO:0000256" key="1">
    <source>
        <dbReference type="ARBA" id="ARBA00006432"/>
    </source>
</evidence>
<dbReference type="InterPro" id="IPR045851">
    <property type="entry name" value="AMP-bd_C_sf"/>
</dbReference>
<reference evidence="5 6" key="1">
    <citation type="journal article" date="2019" name="Indoor Air">
        <title>Impacts of indoor surface finishes on bacterial viability.</title>
        <authorList>
            <person name="Hu J."/>
            <person name="Maamar S.B."/>
            <person name="Glawe A.J."/>
            <person name="Gottel N."/>
            <person name="Gilbert J.A."/>
            <person name="Hartmann E.M."/>
        </authorList>
    </citation>
    <scope>NUCLEOTIDE SEQUENCE [LARGE SCALE GENOMIC DNA]</scope>
    <source>
        <strain evidence="5 6">AF060A6</strain>
    </source>
</reference>
<dbReference type="Gene3D" id="3.30.300.30">
    <property type="match status" value="1"/>
</dbReference>
<dbReference type="InterPro" id="IPR042099">
    <property type="entry name" value="ANL_N_sf"/>
</dbReference>
<dbReference type="SUPFAM" id="SSF56801">
    <property type="entry name" value="Acetyl-CoA synthetase-like"/>
    <property type="match status" value="1"/>
</dbReference>
<dbReference type="InterPro" id="IPR025110">
    <property type="entry name" value="AMP-bd_C"/>
</dbReference>
<name>A0A4S3PM81_9BACI</name>
<evidence type="ECO:0000313" key="6">
    <source>
        <dbReference type="Proteomes" id="UP000306477"/>
    </source>
</evidence>
<accession>A0A4S3PM81</accession>